<keyword evidence="7 10" id="KW-0256">Endoplasmic reticulum</keyword>
<dbReference type="Pfam" id="PF03901">
    <property type="entry name" value="Glyco_transf_22"/>
    <property type="match status" value="1"/>
</dbReference>
<evidence type="ECO:0000256" key="3">
    <source>
        <dbReference type="ARBA" id="ARBA00007063"/>
    </source>
</evidence>
<evidence type="ECO:0000313" key="11">
    <source>
        <dbReference type="EMBL" id="CAF1151507.1"/>
    </source>
</evidence>
<dbReference type="EC" id="2.4.1.-" evidence="10"/>
<evidence type="ECO:0000256" key="8">
    <source>
        <dbReference type="ARBA" id="ARBA00022989"/>
    </source>
</evidence>
<evidence type="ECO:0000256" key="1">
    <source>
        <dbReference type="ARBA" id="ARBA00004477"/>
    </source>
</evidence>
<evidence type="ECO:0000256" key="2">
    <source>
        <dbReference type="ARBA" id="ARBA00004922"/>
    </source>
</evidence>
<sequence>MRLISAFFNPIDDCDEVFNFYEPLHKLMYGNGFQTWEYSPLFALRSYAYILLHWLPISLIPISFKLIAFYALRICLAIICATCEAFFFRAIDKQLNRSIAHKYALLSILNVALFRSSSAFINNSFSMYTLLLAYSCWFSNALSLSVFFIAFGSLCGWIYVAVLGIPIALDILFRRQRYIDFIKWSIISGLITLIPLTLIDSYYYGKLVITPLNHIHYNLFSKHGPTLYGTEPWTYYIINGLLNFNIIYPLAIIGIFLTPFIDVFIDRRYIQSGKVAIPFTMIVSPIVMWMSLLWMQPHKEDRFVFPIYPLIILSGSIGIYQIENLIPRLVRLIKLKRNSVLFVRRLFVYSIIIIHGLLSISRTFAIVNGYSAPIRLLTHSNTTNIFEKSSDKHLNICIGKDWYRFPSHFLLPEKSQLLFLRSEFKGQLPKAYNHLKNATRLIDNHFNDENKEELDRYVNLNQCDYIIDHDSENPSEIQPNYSQQFEIITSIKMILPSRRSIFRSFYVPFLSVRSNQYTFLHLLKCSKFVDVSHE</sequence>
<dbReference type="PANTHER" id="PTHR22760:SF2">
    <property type="entry name" value="ALPHA-1,2-MANNOSYLTRANSFERASE ALG9"/>
    <property type="match status" value="1"/>
</dbReference>
<organism evidence="11 12">
    <name type="scientific">Rotaria sordida</name>
    <dbReference type="NCBI Taxonomy" id="392033"/>
    <lineage>
        <taxon>Eukaryota</taxon>
        <taxon>Metazoa</taxon>
        <taxon>Spiralia</taxon>
        <taxon>Gnathifera</taxon>
        <taxon>Rotifera</taxon>
        <taxon>Eurotatoria</taxon>
        <taxon>Bdelloidea</taxon>
        <taxon>Philodinida</taxon>
        <taxon>Philodinidae</taxon>
        <taxon>Rotaria</taxon>
    </lineage>
</organism>
<gene>
    <name evidence="11" type="ORF">RFH988_LOCUS21941</name>
</gene>
<dbReference type="InterPro" id="IPR005599">
    <property type="entry name" value="GPI_mannosylTrfase"/>
</dbReference>
<proteinExistence type="inferred from homology"/>
<feature type="transmembrane region" description="Helical" evidence="10">
    <location>
        <begin position="141"/>
        <end position="169"/>
    </location>
</feature>
<comment type="subcellular location">
    <subcellularLocation>
        <location evidence="1 10">Endoplasmic reticulum membrane</location>
        <topology evidence="1 10">Multi-pass membrane protein</topology>
    </subcellularLocation>
</comment>
<evidence type="ECO:0000256" key="9">
    <source>
        <dbReference type="ARBA" id="ARBA00023136"/>
    </source>
</evidence>
<evidence type="ECO:0000256" key="4">
    <source>
        <dbReference type="ARBA" id="ARBA00022676"/>
    </source>
</evidence>
<dbReference type="OrthoDB" id="497541at2759"/>
<dbReference type="PANTHER" id="PTHR22760">
    <property type="entry name" value="GLYCOSYLTRANSFERASE"/>
    <property type="match status" value="1"/>
</dbReference>
<feature type="transmembrane region" description="Helical" evidence="10">
    <location>
        <begin position="307"/>
        <end position="326"/>
    </location>
</feature>
<comment type="similarity">
    <text evidence="3 10">Belongs to the glycosyltransferase 22 family.</text>
</comment>
<evidence type="ECO:0000256" key="5">
    <source>
        <dbReference type="ARBA" id="ARBA00022679"/>
    </source>
</evidence>
<keyword evidence="4 10" id="KW-0328">Glycosyltransferase</keyword>
<dbReference type="GO" id="GO:0005789">
    <property type="term" value="C:endoplasmic reticulum membrane"/>
    <property type="evidence" value="ECO:0007669"/>
    <property type="project" value="UniProtKB-SubCell"/>
</dbReference>
<evidence type="ECO:0000313" key="12">
    <source>
        <dbReference type="Proteomes" id="UP000663882"/>
    </source>
</evidence>
<keyword evidence="5" id="KW-0808">Transferase</keyword>
<comment type="caution">
    <text evidence="11">The sequence shown here is derived from an EMBL/GenBank/DDBJ whole genome shotgun (WGS) entry which is preliminary data.</text>
</comment>
<dbReference type="AlphaFoldDB" id="A0A814SQC2"/>
<evidence type="ECO:0000256" key="7">
    <source>
        <dbReference type="ARBA" id="ARBA00022824"/>
    </source>
</evidence>
<reference evidence="11" key="1">
    <citation type="submission" date="2021-02" db="EMBL/GenBank/DDBJ databases">
        <authorList>
            <person name="Nowell W R."/>
        </authorList>
    </citation>
    <scope>NUCLEOTIDE SEQUENCE</scope>
</reference>
<name>A0A814SQC2_9BILA</name>
<protein>
    <recommendedName>
        <fullName evidence="10">Mannosyltransferase</fullName>
        <ecNumber evidence="10">2.4.1.-</ecNumber>
    </recommendedName>
</protein>
<dbReference type="Proteomes" id="UP000663882">
    <property type="component" value="Unassembled WGS sequence"/>
</dbReference>
<feature type="transmembrane region" description="Helical" evidence="10">
    <location>
        <begin position="277"/>
        <end position="295"/>
    </location>
</feature>
<evidence type="ECO:0000256" key="6">
    <source>
        <dbReference type="ARBA" id="ARBA00022692"/>
    </source>
</evidence>
<feature type="transmembrane region" description="Helical" evidence="10">
    <location>
        <begin position="70"/>
        <end position="91"/>
    </location>
</feature>
<feature type="transmembrane region" description="Helical" evidence="10">
    <location>
        <begin position="346"/>
        <end position="367"/>
    </location>
</feature>
<dbReference type="UniPathway" id="UPA00378"/>
<feature type="transmembrane region" description="Helical" evidence="10">
    <location>
        <begin position="103"/>
        <end position="121"/>
    </location>
</feature>
<dbReference type="GO" id="GO:0000026">
    <property type="term" value="F:alpha-1,2-mannosyltransferase activity"/>
    <property type="evidence" value="ECO:0007669"/>
    <property type="project" value="TreeGrafter"/>
</dbReference>
<evidence type="ECO:0000256" key="10">
    <source>
        <dbReference type="RuleBase" id="RU363075"/>
    </source>
</evidence>
<feature type="transmembrane region" description="Helical" evidence="10">
    <location>
        <begin position="181"/>
        <end position="204"/>
    </location>
</feature>
<keyword evidence="8 10" id="KW-1133">Transmembrane helix</keyword>
<comment type="pathway">
    <text evidence="2">Protein modification; protein glycosylation.</text>
</comment>
<dbReference type="GO" id="GO:0006487">
    <property type="term" value="P:protein N-linked glycosylation"/>
    <property type="evidence" value="ECO:0007669"/>
    <property type="project" value="TreeGrafter"/>
</dbReference>
<accession>A0A814SQC2</accession>
<keyword evidence="9 10" id="KW-0472">Membrane</keyword>
<keyword evidence="6 10" id="KW-0812">Transmembrane</keyword>
<dbReference type="EMBL" id="CAJNOO010001429">
    <property type="protein sequence ID" value="CAF1151507.1"/>
    <property type="molecule type" value="Genomic_DNA"/>
</dbReference>